<dbReference type="InterPro" id="IPR014710">
    <property type="entry name" value="RmlC-like_jellyroll"/>
</dbReference>
<evidence type="ECO:0000259" key="1">
    <source>
        <dbReference type="PROSITE" id="PS50042"/>
    </source>
</evidence>
<dbReference type="Proteomes" id="UP000231701">
    <property type="component" value="Chromosome"/>
</dbReference>
<dbReference type="InterPro" id="IPR000595">
    <property type="entry name" value="cNMP-bd_dom"/>
</dbReference>
<dbReference type="InterPro" id="IPR050397">
    <property type="entry name" value="Env_Response_Regulators"/>
</dbReference>
<dbReference type="SUPFAM" id="SSF51206">
    <property type="entry name" value="cAMP-binding domain-like"/>
    <property type="match status" value="1"/>
</dbReference>
<dbReference type="PANTHER" id="PTHR24567">
    <property type="entry name" value="CRP FAMILY TRANSCRIPTIONAL REGULATORY PROTEIN"/>
    <property type="match status" value="1"/>
</dbReference>
<evidence type="ECO:0000313" key="2">
    <source>
        <dbReference type="EMBL" id="ATX80229.1"/>
    </source>
</evidence>
<accession>A0A2K8L1X8</accession>
<dbReference type="InterPro" id="IPR018490">
    <property type="entry name" value="cNMP-bd_dom_sf"/>
</dbReference>
<evidence type="ECO:0000313" key="3">
    <source>
        <dbReference type="Proteomes" id="UP000231701"/>
    </source>
</evidence>
<dbReference type="KEGG" id="maes:Ga0123461_1816"/>
<dbReference type="SMART" id="SM00100">
    <property type="entry name" value="cNMP"/>
    <property type="match status" value="1"/>
</dbReference>
<sequence>MDSSRCKLLQSMPVFGGVSCETVMFLIERATEMTLNKGEFFFHEGDSATSMFVLESGAVSVLKVRDGKTHLVRELGEGDCFGEMALLDLYPRSSSIMATSCCHAIEVGQASLFELYRKNLEQFTIIQMNIGREISRRLRLTDEQLFYNSSGKASIS</sequence>
<dbReference type="Gene3D" id="2.60.120.10">
    <property type="entry name" value="Jelly Rolls"/>
    <property type="match status" value="1"/>
</dbReference>
<dbReference type="PROSITE" id="PS51257">
    <property type="entry name" value="PROKAR_LIPOPROTEIN"/>
    <property type="match status" value="1"/>
</dbReference>
<feature type="domain" description="Cyclic nucleotide-binding" evidence="1">
    <location>
        <begin position="14"/>
        <end position="115"/>
    </location>
</feature>
<dbReference type="GO" id="GO:0005829">
    <property type="term" value="C:cytosol"/>
    <property type="evidence" value="ECO:0007669"/>
    <property type="project" value="TreeGrafter"/>
</dbReference>
<reference evidence="2 3" key="1">
    <citation type="submission" date="2016-12" db="EMBL/GenBank/DDBJ databases">
        <title>Isolation and genomic insights into novel planktonic Zetaproteobacteria from stratified waters of the Chesapeake Bay.</title>
        <authorList>
            <person name="McAllister S.M."/>
            <person name="Kato S."/>
            <person name="Chan C.S."/>
            <person name="Chiu B.K."/>
            <person name="Field E.K."/>
        </authorList>
    </citation>
    <scope>NUCLEOTIDE SEQUENCE [LARGE SCALE GENOMIC DNA]</scope>
    <source>
        <strain evidence="2 3">CP-5</strain>
    </source>
</reference>
<proteinExistence type="predicted"/>
<dbReference type="Pfam" id="PF00027">
    <property type="entry name" value="cNMP_binding"/>
    <property type="match status" value="1"/>
</dbReference>
<name>A0A2K8L1X8_MARES</name>
<organism evidence="2 3">
    <name type="scientific">Mariprofundus aestuarium</name>
    <dbReference type="NCBI Taxonomy" id="1921086"/>
    <lineage>
        <taxon>Bacteria</taxon>
        <taxon>Pseudomonadati</taxon>
        <taxon>Pseudomonadota</taxon>
        <taxon>Candidatius Mariprofundia</taxon>
        <taxon>Mariprofundales</taxon>
        <taxon>Mariprofundaceae</taxon>
        <taxon>Mariprofundus</taxon>
    </lineage>
</organism>
<dbReference type="OrthoDB" id="5288872at2"/>
<dbReference type="AlphaFoldDB" id="A0A2K8L1X8"/>
<dbReference type="RefSeq" id="WP_100278022.1">
    <property type="nucleotide sequence ID" value="NZ_CP018799.1"/>
</dbReference>
<dbReference type="PANTHER" id="PTHR24567:SF74">
    <property type="entry name" value="HTH-TYPE TRANSCRIPTIONAL REGULATOR ARCR"/>
    <property type="match status" value="1"/>
</dbReference>
<protein>
    <submittedName>
        <fullName evidence="2">Cyclic nucleotide-binding domain-containing protein</fullName>
    </submittedName>
</protein>
<dbReference type="PROSITE" id="PS50042">
    <property type="entry name" value="CNMP_BINDING_3"/>
    <property type="match status" value="1"/>
</dbReference>
<dbReference type="EMBL" id="CP018799">
    <property type="protein sequence ID" value="ATX80229.1"/>
    <property type="molecule type" value="Genomic_DNA"/>
</dbReference>
<dbReference type="GO" id="GO:0003700">
    <property type="term" value="F:DNA-binding transcription factor activity"/>
    <property type="evidence" value="ECO:0007669"/>
    <property type="project" value="TreeGrafter"/>
</dbReference>
<dbReference type="CDD" id="cd00038">
    <property type="entry name" value="CAP_ED"/>
    <property type="match status" value="1"/>
</dbReference>
<gene>
    <name evidence="2" type="ORF">Ga0123461_1816</name>
</gene>
<keyword evidence="3" id="KW-1185">Reference proteome</keyword>